<dbReference type="InterPro" id="IPR029467">
    <property type="entry name" value="Cyt_c7-like"/>
</dbReference>
<dbReference type="AlphaFoldDB" id="A0A937XB34"/>
<dbReference type="PANTHER" id="PTHR39425">
    <property type="entry name" value="LIPOPROTEIN CYTOCHROME C"/>
    <property type="match status" value="1"/>
</dbReference>
<comment type="caution">
    <text evidence="2">The sequence shown here is derived from an EMBL/GenBank/DDBJ whole genome shotgun (WGS) entry which is preliminary data.</text>
</comment>
<dbReference type="Gene3D" id="3.90.10.10">
    <property type="entry name" value="Cytochrome C3"/>
    <property type="match status" value="2"/>
</dbReference>
<feature type="domain" description="Cytochrome c7-like" evidence="1">
    <location>
        <begin position="114"/>
        <end position="170"/>
    </location>
</feature>
<dbReference type="SUPFAM" id="SSF48695">
    <property type="entry name" value="Multiheme cytochromes"/>
    <property type="match status" value="1"/>
</dbReference>
<evidence type="ECO:0000313" key="3">
    <source>
        <dbReference type="Proteomes" id="UP000748308"/>
    </source>
</evidence>
<protein>
    <submittedName>
        <fullName evidence="2">Cytochrome c3 family protein</fullName>
    </submittedName>
</protein>
<feature type="domain" description="Cytochrome c7-like" evidence="1">
    <location>
        <begin position="40"/>
        <end position="85"/>
    </location>
</feature>
<reference evidence="2" key="1">
    <citation type="submission" date="2019-03" db="EMBL/GenBank/DDBJ databases">
        <title>Lake Tanganyika Metagenome-Assembled Genomes (MAGs).</title>
        <authorList>
            <person name="Tran P."/>
        </authorList>
    </citation>
    <scope>NUCLEOTIDE SEQUENCE</scope>
    <source>
        <strain evidence="2">M_DeepCast_400m_m2_100</strain>
    </source>
</reference>
<dbReference type="PANTHER" id="PTHR39425:SF1">
    <property type="entry name" value="CYTOCHROME C7-LIKE DOMAIN-CONTAINING PROTEIN"/>
    <property type="match status" value="1"/>
</dbReference>
<name>A0A937XB34_UNCEI</name>
<dbReference type="Pfam" id="PF14522">
    <property type="entry name" value="Cytochrome_C7"/>
    <property type="match status" value="2"/>
</dbReference>
<gene>
    <name evidence="2" type="ORF">FJY75_02390</name>
</gene>
<dbReference type="InterPro" id="IPR036280">
    <property type="entry name" value="Multihaem_cyt_sf"/>
</dbReference>
<dbReference type="CDD" id="cd08168">
    <property type="entry name" value="Cytochrom_C3"/>
    <property type="match status" value="1"/>
</dbReference>
<sequence length="170" mass="18799">MKAKLLIGALLAFFAFCGVLIVLLAHFRGAGAEGPAQPIAFSHPIHVETVGLDCAHCHATADRSRRPGMPSVALCMECHEQAAADRPEVRKLREHRDAGRPIEWARVYGLPWHVGFSHKPHIRAGVECAACHGELRAQPRVRRVSSLEMGWCVGCHRDRTADTDCWACHR</sequence>
<evidence type="ECO:0000259" key="1">
    <source>
        <dbReference type="Pfam" id="PF14522"/>
    </source>
</evidence>
<proteinExistence type="predicted"/>
<dbReference type="Proteomes" id="UP000748308">
    <property type="component" value="Unassembled WGS sequence"/>
</dbReference>
<organism evidence="2 3">
    <name type="scientific">Eiseniibacteriota bacterium</name>
    <dbReference type="NCBI Taxonomy" id="2212470"/>
    <lineage>
        <taxon>Bacteria</taxon>
        <taxon>Candidatus Eiseniibacteriota</taxon>
    </lineage>
</organism>
<accession>A0A937XB34</accession>
<dbReference type="EMBL" id="VGIY01000031">
    <property type="protein sequence ID" value="MBM3316678.1"/>
    <property type="molecule type" value="Genomic_DNA"/>
</dbReference>
<evidence type="ECO:0000313" key="2">
    <source>
        <dbReference type="EMBL" id="MBM3316678.1"/>
    </source>
</evidence>